<evidence type="ECO:0000256" key="3">
    <source>
        <dbReference type="SAM" id="MobiDB-lite"/>
    </source>
</evidence>
<reference evidence="4 5" key="1">
    <citation type="submission" date="2016-07" db="EMBL/GenBank/DDBJ databases">
        <title>Pervasive Adenine N6-methylation of Active Genes in Fungi.</title>
        <authorList>
            <consortium name="DOE Joint Genome Institute"/>
            <person name="Mondo S.J."/>
            <person name="Dannebaum R.O."/>
            <person name="Kuo R.C."/>
            <person name="Labutti K."/>
            <person name="Haridas S."/>
            <person name="Kuo A."/>
            <person name="Salamov A."/>
            <person name="Ahrendt S.R."/>
            <person name="Lipzen A."/>
            <person name="Sullivan W."/>
            <person name="Andreopoulos W.B."/>
            <person name="Clum A."/>
            <person name="Lindquist E."/>
            <person name="Daum C."/>
            <person name="Ramamoorthy G.K."/>
            <person name="Gryganskyi A."/>
            <person name="Culley D."/>
            <person name="Magnuson J.K."/>
            <person name="James T.Y."/>
            <person name="O'Malley M.A."/>
            <person name="Stajich J.E."/>
            <person name="Spatafora J.W."/>
            <person name="Visel A."/>
            <person name="Grigoriev I.V."/>
        </authorList>
    </citation>
    <scope>NUCLEOTIDE SEQUENCE [LARGE SCALE GENOMIC DNA]</scope>
    <source>
        <strain evidence="4 5">NRRL 1336</strain>
    </source>
</reference>
<name>A0A1X2IFY3_9FUNG</name>
<accession>A0A1X2IFY3</accession>
<feature type="compositionally biased region" description="Polar residues" evidence="3">
    <location>
        <begin position="638"/>
        <end position="649"/>
    </location>
</feature>
<feature type="compositionally biased region" description="Low complexity" evidence="3">
    <location>
        <begin position="68"/>
        <end position="81"/>
    </location>
</feature>
<evidence type="ECO:0008006" key="6">
    <source>
        <dbReference type="Google" id="ProtNLM"/>
    </source>
</evidence>
<feature type="region of interest" description="Disordered" evidence="3">
    <location>
        <begin position="1"/>
        <end position="51"/>
    </location>
</feature>
<dbReference type="AlphaFoldDB" id="A0A1X2IFY3"/>
<sequence length="649" mass="71723">MGQSGSKPPGSLPFGHVAFLDTSSPATDIQQSTNDDDQQNSNSNNEDEKHKDRLLSVPHQYGLTTHYSNSSSNSNLNSSTSIHYRPCTPPTPPTPLSFNFSSSPSSSSSSFSLVTLSHITDHMDTFNNNNKNNNNDEISPSHWITLINDVTYVDTTYYRKPSPPSNSNYHHTDTNDENESPLPPLPAFTMTEKPLTTTDLKSIDKTMHVISLTQQNLIRLNPNIGLFTMICKLDLANNKLSSLPETIGYLDRLETLYLGNNQLETLPDTIGHLTKLIELDVSHNQLNTLTPCIAYLKKLQVLAASHNLIHELPVHLAIGLKGLTILDLSHNVISVLPAEITQLHFLRRLLLDGCPLVDPSATATTATASSSSLAATYSAGRTSRTQKPPCYSQLHSPPSLLEQCARTIVRDTRHHSYYQQRFTQLPYHLVSYLYSAIPCTLCQGPYFDTYVTRGRLVERTGRWIPVEYRLCRAHFTNENDRLLCMFSSEGATFASTTMDSKSSSLSWNQPYRPPLPPTLAKKKKKKTDRRRKSASGTLSSLTTPSTSSSSSIYQDVAFQQHQTAASLMMESVIQQPQQEPMPQDENMRMDPINSNGWRAHRMKVMNKNQSGFLSLTKSSPLPGGGGVGGGGAAAADQTGDTIPSHHQQV</sequence>
<dbReference type="InterPro" id="IPR003591">
    <property type="entry name" value="Leu-rich_rpt_typical-subtyp"/>
</dbReference>
<dbReference type="Pfam" id="PF13855">
    <property type="entry name" value="LRR_8"/>
    <property type="match status" value="2"/>
</dbReference>
<dbReference type="PROSITE" id="PS51450">
    <property type="entry name" value="LRR"/>
    <property type="match status" value="2"/>
</dbReference>
<feature type="region of interest" description="Disordered" evidence="3">
    <location>
        <begin position="158"/>
        <end position="181"/>
    </location>
</feature>
<dbReference type="Gene3D" id="3.80.10.10">
    <property type="entry name" value="Ribonuclease Inhibitor"/>
    <property type="match status" value="1"/>
</dbReference>
<comment type="caution">
    <text evidence="4">The sequence shown here is derived from an EMBL/GenBank/DDBJ whole genome shotgun (WGS) entry which is preliminary data.</text>
</comment>
<keyword evidence="5" id="KW-1185">Reference proteome</keyword>
<evidence type="ECO:0000256" key="1">
    <source>
        <dbReference type="ARBA" id="ARBA00022614"/>
    </source>
</evidence>
<dbReference type="OrthoDB" id="660555at2759"/>
<feature type="compositionally biased region" description="Basic residues" evidence="3">
    <location>
        <begin position="520"/>
        <end position="533"/>
    </location>
</feature>
<proteinExistence type="predicted"/>
<dbReference type="PANTHER" id="PTHR45752">
    <property type="entry name" value="LEUCINE-RICH REPEAT-CONTAINING"/>
    <property type="match status" value="1"/>
</dbReference>
<dbReference type="InterPro" id="IPR001611">
    <property type="entry name" value="Leu-rich_rpt"/>
</dbReference>
<dbReference type="Proteomes" id="UP000193560">
    <property type="component" value="Unassembled WGS sequence"/>
</dbReference>
<dbReference type="PANTHER" id="PTHR45752:SF196">
    <property type="entry name" value="GH17740P"/>
    <property type="match status" value="1"/>
</dbReference>
<gene>
    <name evidence="4" type="ORF">BCR42DRAFT_415937</name>
</gene>
<dbReference type="SMART" id="SM00364">
    <property type="entry name" value="LRR_BAC"/>
    <property type="match status" value="5"/>
</dbReference>
<evidence type="ECO:0000256" key="2">
    <source>
        <dbReference type="ARBA" id="ARBA00022737"/>
    </source>
</evidence>
<evidence type="ECO:0000313" key="5">
    <source>
        <dbReference type="Proteomes" id="UP000193560"/>
    </source>
</evidence>
<evidence type="ECO:0000313" key="4">
    <source>
        <dbReference type="EMBL" id="ORZ15808.1"/>
    </source>
</evidence>
<dbReference type="SMART" id="SM00369">
    <property type="entry name" value="LRR_TYP"/>
    <property type="match status" value="5"/>
</dbReference>
<feature type="compositionally biased region" description="Low complexity" evidence="3">
    <location>
        <begin position="534"/>
        <end position="551"/>
    </location>
</feature>
<keyword evidence="1" id="KW-0433">Leucine-rich repeat</keyword>
<feature type="region of interest" description="Disordered" evidence="3">
    <location>
        <begin position="616"/>
        <end position="649"/>
    </location>
</feature>
<feature type="region of interest" description="Disordered" evidence="3">
    <location>
        <begin position="501"/>
        <end position="551"/>
    </location>
</feature>
<organism evidence="4 5">
    <name type="scientific">Absidia repens</name>
    <dbReference type="NCBI Taxonomy" id="90262"/>
    <lineage>
        <taxon>Eukaryota</taxon>
        <taxon>Fungi</taxon>
        <taxon>Fungi incertae sedis</taxon>
        <taxon>Mucoromycota</taxon>
        <taxon>Mucoromycotina</taxon>
        <taxon>Mucoromycetes</taxon>
        <taxon>Mucorales</taxon>
        <taxon>Cunninghamellaceae</taxon>
        <taxon>Absidia</taxon>
    </lineage>
</organism>
<protein>
    <recommendedName>
        <fullName evidence="6">L domain-like protein</fullName>
    </recommendedName>
</protein>
<dbReference type="EMBL" id="MCGE01000012">
    <property type="protein sequence ID" value="ORZ15808.1"/>
    <property type="molecule type" value="Genomic_DNA"/>
</dbReference>
<dbReference type="InterPro" id="IPR032675">
    <property type="entry name" value="LRR_dom_sf"/>
</dbReference>
<feature type="region of interest" description="Disordered" evidence="3">
    <location>
        <begin position="63"/>
        <end position="90"/>
    </location>
</feature>
<feature type="compositionally biased region" description="Gly residues" evidence="3">
    <location>
        <begin position="622"/>
        <end position="632"/>
    </location>
</feature>
<dbReference type="STRING" id="90262.A0A1X2IFY3"/>
<dbReference type="SUPFAM" id="SSF52058">
    <property type="entry name" value="L domain-like"/>
    <property type="match status" value="1"/>
</dbReference>
<keyword evidence="2" id="KW-0677">Repeat</keyword>
<dbReference type="InterPro" id="IPR050715">
    <property type="entry name" value="LRR-SigEffector_domain"/>
</dbReference>